<dbReference type="Proteomes" id="UP001157502">
    <property type="component" value="Chromosome 10"/>
</dbReference>
<reference evidence="1" key="1">
    <citation type="submission" date="2021-05" db="EMBL/GenBank/DDBJ databases">
        <authorList>
            <person name="Pan Q."/>
            <person name="Jouanno E."/>
            <person name="Zahm M."/>
            <person name="Klopp C."/>
            <person name="Cabau C."/>
            <person name="Louis A."/>
            <person name="Berthelot C."/>
            <person name="Parey E."/>
            <person name="Roest Crollius H."/>
            <person name="Montfort J."/>
            <person name="Robinson-Rechavi M."/>
            <person name="Bouchez O."/>
            <person name="Lampietro C."/>
            <person name="Lopez Roques C."/>
            <person name="Donnadieu C."/>
            <person name="Postlethwait J."/>
            <person name="Bobe J."/>
            <person name="Dillon D."/>
            <person name="Chandos A."/>
            <person name="von Hippel F."/>
            <person name="Guiguen Y."/>
        </authorList>
    </citation>
    <scope>NUCLEOTIDE SEQUENCE</scope>
    <source>
        <strain evidence="1">YG-Jan2019</strain>
    </source>
</reference>
<name>A0ACC2GRC5_DALPE</name>
<protein>
    <submittedName>
        <fullName evidence="1">Uncharacterized protein</fullName>
    </submittedName>
</protein>
<evidence type="ECO:0000313" key="2">
    <source>
        <dbReference type="Proteomes" id="UP001157502"/>
    </source>
</evidence>
<proteinExistence type="predicted"/>
<evidence type="ECO:0000313" key="1">
    <source>
        <dbReference type="EMBL" id="KAJ8006226.1"/>
    </source>
</evidence>
<gene>
    <name evidence="1" type="ORF">DPEC_G00126110</name>
</gene>
<dbReference type="EMBL" id="CM055737">
    <property type="protein sequence ID" value="KAJ8006226.1"/>
    <property type="molecule type" value="Genomic_DNA"/>
</dbReference>
<comment type="caution">
    <text evidence="1">The sequence shown here is derived from an EMBL/GenBank/DDBJ whole genome shotgun (WGS) entry which is preliminary data.</text>
</comment>
<sequence length="105" mass="11651">MIYIYQKWKKIDRLGGPSQHCCRLKSPHRIRQYPLVVTGPHVTECYLIATDSSPGHLPAGSPPPPTRITTSACPTSPPPHSHRDLPLSTTGPSLHATEHSHHWSH</sequence>
<keyword evidence="2" id="KW-1185">Reference proteome</keyword>
<organism evidence="1 2">
    <name type="scientific">Dallia pectoralis</name>
    <name type="common">Alaska blackfish</name>
    <dbReference type="NCBI Taxonomy" id="75939"/>
    <lineage>
        <taxon>Eukaryota</taxon>
        <taxon>Metazoa</taxon>
        <taxon>Chordata</taxon>
        <taxon>Craniata</taxon>
        <taxon>Vertebrata</taxon>
        <taxon>Euteleostomi</taxon>
        <taxon>Actinopterygii</taxon>
        <taxon>Neopterygii</taxon>
        <taxon>Teleostei</taxon>
        <taxon>Protacanthopterygii</taxon>
        <taxon>Esociformes</taxon>
        <taxon>Umbridae</taxon>
        <taxon>Dallia</taxon>
    </lineage>
</organism>
<accession>A0ACC2GRC5</accession>